<protein>
    <submittedName>
        <fullName evidence="2">GNAT family N-acetyltransferase</fullName>
    </submittedName>
</protein>
<sequence length="339" mass="39682">MIRSATKQDKNKILDLFEKVFHNRMSDEEYEWKYYENPNPRNPLVLVYEEDDQILGHVALWVNDAFINGEIHNVGLRVDTMVDPDARGKGIYRKLLDELLEVAEDKDIAILYGYPAEKAKELFIRYTGAVHLTDVPRLLLLQKPVELLSRNKPFLKAFTFIDKLFQAVQMKKTDYQPSSIEEIKKCDARFDQLQLDNKDQYPVKLKRGMNYLNWRYLNHPFRDYKILAHVEDNQLKGYIVYRVIEQSNQGMIIDMDVHDWQDREVVQNLIAAAVDRMKGTAAIQAWALEPSALYQSLKNHKFLHKDNPMPMVVRDIKELAIDSSTTHSWYVTNGDVDSF</sequence>
<accession>A0ABY4F0U3</accession>
<dbReference type="InterPro" id="IPR000182">
    <property type="entry name" value="GNAT_dom"/>
</dbReference>
<gene>
    <name evidence="2" type="ORF">MUN88_09615</name>
</gene>
<dbReference type="SUPFAM" id="SSF55729">
    <property type="entry name" value="Acyl-CoA N-acyltransferases (Nat)"/>
    <property type="match status" value="1"/>
</dbReference>
<evidence type="ECO:0000313" key="3">
    <source>
        <dbReference type="Proteomes" id="UP000831782"/>
    </source>
</evidence>
<keyword evidence="3" id="KW-1185">Reference proteome</keyword>
<dbReference type="InterPro" id="IPR016181">
    <property type="entry name" value="Acyl_CoA_acyltransferase"/>
</dbReference>
<dbReference type="CDD" id="cd04301">
    <property type="entry name" value="NAT_SF"/>
    <property type="match status" value="1"/>
</dbReference>
<reference evidence="2 3" key="1">
    <citation type="submission" date="2022-04" db="EMBL/GenBank/DDBJ databases">
        <title>Gracilibacillus sp. isolated from saltern.</title>
        <authorList>
            <person name="Won M."/>
            <person name="Lee C.-M."/>
            <person name="Woen H.-Y."/>
            <person name="Kwon S.-W."/>
        </authorList>
    </citation>
    <scope>NUCLEOTIDE SEQUENCE [LARGE SCALE GENOMIC DNA]</scope>
    <source>
        <strain evidence="2 3">SSWR10-1</strain>
    </source>
</reference>
<organism evidence="2 3">
    <name type="scientific">Gracilibacillus caseinilyticus</name>
    <dbReference type="NCBI Taxonomy" id="2932256"/>
    <lineage>
        <taxon>Bacteria</taxon>
        <taxon>Bacillati</taxon>
        <taxon>Bacillota</taxon>
        <taxon>Bacilli</taxon>
        <taxon>Bacillales</taxon>
        <taxon>Bacillaceae</taxon>
        <taxon>Gracilibacillus</taxon>
    </lineage>
</organism>
<dbReference type="EMBL" id="CP095072">
    <property type="protein sequence ID" value="UOQ50286.1"/>
    <property type="molecule type" value="Genomic_DNA"/>
</dbReference>
<dbReference type="Gene3D" id="3.40.630.30">
    <property type="match status" value="1"/>
</dbReference>
<evidence type="ECO:0000313" key="2">
    <source>
        <dbReference type="EMBL" id="UOQ50286.1"/>
    </source>
</evidence>
<dbReference type="Pfam" id="PF13527">
    <property type="entry name" value="Acetyltransf_9"/>
    <property type="match status" value="1"/>
</dbReference>
<name>A0ABY4F0U3_9BACI</name>
<dbReference type="PROSITE" id="PS51186">
    <property type="entry name" value="GNAT"/>
    <property type="match status" value="1"/>
</dbReference>
<feature type="domain" description="N-acetyltransferase" evidence="1">
    <location>
        <begin position="1"/>
        <end position="146"/>
    </location>
</feature>
<proteinExistence type="predicted"/>
<dbReference type="Proteomes" id="UP000831782">
    <property type="component" value="Chromosome"/>
</dbReference>
<dbReference type="RefSeq" id="WP_244723764.1">
    <property type="nucleotide sequence ID" value="NZ_CP095072.1"/>
</dbReference>
<evidence type="ECO:0000259" key="1">
    <source>
        <dbReference type="PROSITE" id="PS51186"/>
    </source>
</evidence>